<organism evidence="1 2">
    <name type="scientific">Penicillium frequentans</name>
    <dbReference type="NCBI Taxonomy" id="3151616"/>
    <lineage>
        <taxon>Eukaryota</taxon>
        <taxon>Fungi</taxon>
        <taxon>Dikarya</taxon>
        <taxon>Ascomycota</taxon>
        <taxon>Pezizomycotina</taxon>
        <taxon>Eurotiomycetes</taxon>
        <taxon>Eurotiomycetidae</taxon>
        <taxon>Eurotiales</taxon>
        <taxon>Aspergillaceae</taxon>
        <taxon>Penicillium</taxon>
    </lineage>
</organism>
<dbReference type="Proteomes" id="UP001220324">
    <property type="component" value="Unassembled WGS sequence"/>
</dbReference>
<keyword evidence="2" id="KW-1185">Reference proteome</keyword>
<evidence type="ECO:0000313" key="1">
    <source>
        <dbReference type="EMBL" id="KAJ5526049.1"/>
    </source>
</evidence>
<evidence type="ECO:0000313" key="2">
    <source>
        <dbReference type="Proteomes" id="UP001220324"/>
    </source>
</evidence>
<reference evidence="1 2" key="1">
    <citation type="journal article" date="2023" name="IMA Fungus">
        <title>Comparative genomic study of the Penicillium genus elucidates a diverse pangenome and 15 lateral gene transfer events.</title>
        <authorList>
            <person name="Petersen C."/>
            <person name="Sorensen T."/>
            <person name="Nielsen M.R."/>
            <person name="Sondergaard T.E."/>
            <person name="Sorensen J.L."/>
            <person name="Fitzpatrick D.A."/>
            <person name="Frisvad J.C."/>
            <person name="Nielsen K.L."/>
        </authorList>
    </citation>
    <scope>NUCLEOTIDE SEQUENCE [LARGE SCALE GENOMIC DNA]</scope>
    <source>
        <strain evidence="1 2">IBT 35679</strain>
    </source>
</reference>
<proteinExistence type="predicted"/>
<dbReference type="AlphaFoldDB" id="A0AAD6CPR6"/>
<protein>
    <submittedName>
        <fullName evidence="1">Uncharacterized protein</fullName>
    </submittedName>
</protein>
<accession>A0AAD6CPR6</accession>
<sequence>MFINPFVSEVVISNEVKEFPEARRTLFNLLLEWSKNLKDLEDQYIVGVANMADILGDLATKFDIIKMIAYEDGACPGRCYGLKCDIIRSTLHDVRKRLEQDPASRYQVAEVLDMLSKHVGRLSLNAYDTQDLFAIRMDAMVDVVEKRFREDWPEENSEAEGRHLELYAIWGRLCVAMPSCGCLQCGKRQVHNAGRAKQDSRLFWIIDWKLHGTESHFVSLETLFAQ</sequence>
<gene>
    <name evidence="1" type="ORF">N7494_012699</name>
</gene>
<name>A0AAD6CPR6_9EURO</name>
<dbReference type="EMBL" id="JAQIZZ010000008">
    <property type="protein sequence ID" value="KAJ5526049.1"/>
    <property type="molecule type" value="Genomic_DNA"/>
</dbReference>
<comment type="caution">
    <text evidence="1">The sequence shown here is derived from an EMBL/GenBank/DDBJ whole genome shotgun (WGS) entry which is preliminary data.</text>
</comment>